<keyword evidence="2" id="KW-0732">Signal</keyword>
<evidence type="ECO:0000313" key="5">
    <source>
        <dbReference type="EMBL" id="CAH1778273.1"/>
    </source>
</evidence>
<evidence type="ECO:0000313" key="6">
    <source>
        <dbReference type="Proteomes" id="UP000749559"/>
    </source>
</evidence>
<feature type="chain" id="PRO_5035842962" description="WSC domain-containing protein" evidence="2">
    <location>
        <begin position="25"/>
        <end position="194"/>
    </location>
</feature>
<keyword evidence="1" id="KW-0677">Repeat</keyword>
<dbReference type="InterPro" id="IPR003609">
    <property type="entry name" value="Pan_app"/>
</dbReference>
<evidence type="ECO:0000259" key="3">
    <source>
        <dbReference type="PROSITE" id="PS50948"/>
    </source>
</evidence>
<sequence>IFANGNMKSVLILISTFFLIHCEAASIDEFFKYHENVQDIVFTVNTSASSIYVCASLCVSSMGCSCFQYDSQQYKCHLLQPTGSLIKVPETSGYNLYCTSTVEIILYLGCYVETSPLDLDVLVSVPYSMTPKGCIDACQNLNEGFLYAGVQTGSQCWCGSKYGTHGSSTECTNACPGDNTKACGGFAKSSVYVI</sequence>
<feature type="signal peptide" evidence="2">
    <location>
        <begin position="1"/>
        <end position="24"/>
    </location>
</feature>
<evidence type="ECO:0000259" key="4">
    <source>
        <dbReference type="PROSITE" id="PS51212"/>
    </source>
</evidence>
<evidence type="ECO:0000256" key="2">
    <source>
        <dbReference type="SAM" id="SignalP"/>
    </source>
</evidence>
<dbReference type="InterPro" id="IPR051589">
    <property type="entry name" value="Sialate-O-sulfotransferase"/>
</dbReference>
<comment type="caution">
    <text evidence="5">The sequence shown here is derived from an EMBL/GenBank/DDBJ whole genome shotgun (WGS) entry which is preliminary data.</text>
</comment>
<reference evidence="5" key="1">
    <citation type="submission" date="2022-03" db="EMBL/GenBank/DDBJ databases">
        <authorList>
            <person name="Martin C."/>
        </authorList>
    </citation>
    <scope>NUCLEOTIDE SEQUENCE</scope>
</reference>
<feature type="non-terminal residue" evidence="5">
    <location>
        <position position="194"/>
    </location>
</feature>
<dbReference type="Proteomes" id="UP000749559">
    <property type="component" value="Unassembled WGS sequence"/>
</dbReference>
<dbReference type="OrthoDB" id="2019572at2759"/>
<accession>A0A8S4NB08</accession>
<dbReference type="PROSITE" id="PS50948">
    <property type="entry name" value="PAN"/>
    <property type="match status" value="1"/>
</dbReference>
<dbReference type="PANTHER" id="PTHR45964">
    <property type="entry name" value="WSCD FAMILY MEMBER CG9164"/>
    <property type="match status" value="1"/>
</dbReference>
<keyword evidence="6" id="KW-1185">Reference proteome</keyword>
<dbReference type="EMBL" id="CAIIXF020000002">
    <property type="protein sequence ID" value="CAH1778273.1"/>
    <property type="molecule type" value="Genomic_DNA"/>
</dbReference>
<dbReference type="InterPro" id="IPR002889">
    <property type="entry name" value="WSC_carb-bd"/>
</dbReference>
<dbReference type="Pfam" id="PF00024">
    <property type="entry name" value="PAN_1"/>
    <property type="match status" value="1"/>
</dbReference>
<feature type="domain" description="WSC" evidence="4">
    <location>
        <begin position="104"/>
        <end position="194"/>
    </location>
</feature>
<evidence type="ECO:0000256" key="1">
    <source>
        <dbReference type="ARBA" id="ARBA00022737"/>
    </source>
</evidence>
<dbReference type="PANTHER" id="PTHR45964:SF5">
    <property type="entry name" value="WSCD FAMILY MEMBER CG9164"/>
    <property type="match status" value="1"/>
</dbReference>
<dbReference type="Pfam" id="PF01822">
    <property type="entry name" value="WSC"/>
    <property type="match status" value="1"/>
</dbReference>
<dbReference type="PROSITE" id="PS51212">
    <property type="entry name" value="WSC"/>
    <property type="match status" value="1"/>
</dbReference>
<gene>
    <name evidence="5" type="ORF">OFUS_LOCUS5210</name>
</gene>
<feature type="domain" description="Apple" evidence="3">
    <location>
        <begin position="22"/>
        <end position="98"/>
    </location>
</feature>
<organism evidence="5 6">
    <name type="scientific">Owenia fusiformis</name>
    <name type="common">Polychaete worm</name>
    <dbReference type="NCBI Taxonomy" id="6347"/>
    <lineage>
        <taxon>Eukaryota</taxon>
        <taxon>Metazoa</taxon>
        <taxon>Spiralia</taxon>
        <taxon>Lophotrochozoa</taxon>
        <taxon>Annelida</taxon>
        <taxon>Polychaeta</taxon>
        <taxon>Sedentaria</taxon>
        <taxon>Canalipalpata</taxon>
        <taxon>Sabellida</taxon>
        <taxon>Oweniida</taxon>
        <taxon>Oweniidae</taxon>
        <taxon>Owenia</taxon>
    </lineage>
</organism>
<proteinExistence type="predicted"/>
<dbReference type="AlphaFoldDB" id="A0A8S4NB08"/>
<dbReference type="SMART" id="SM00321">
    <property type="entry name" value="WSC"/>
    <property type="match status" value="1"/>
</dbReference>
<evidence type="ECO:0008006" key="7">
    <source>
        <dbReference type="Google" id="ProtNLM"/>
    </source>
</evidence>
<name>A0A8S4NB08_OWEFU</name>
<protein>
    <recommendedName>
        <fullName evidence="7">WSC domain-containing protein</fullName>
    </recommendedName>
</protein>